<keyword evidence="1" id="KW-0472">Membrane</keyword>
<evidence type="ECO:0000313" key="2">
    <source>
        <dbReference type="EMBL" id="MCE3215296.1"/>
    </source>
</evidence>
<dbReference type="PANTHER" id="PTHR36381:SF1">
    <property type="entry name" value="ETHYLENE-REGULATED TRANSCRIPT 2 (ERT2)"/>
    <property type="match status" value="1"/>
</dbReference>
<feature type="transmembrane region" description="Helical" evidence="1">
    <location>
        <begin position="58"/>
        <end position="85"/>
    </location>
</feature>
<sequence>MIDDEVHLLIREGEVEGEKPDSRKNLKVKKSCHFLHHEEGWSNGDVSMNQGLMAVLKMFLVVCLILGMNNLVVGITMSTFLLFFLEFLGEHLYGFFFGVQRRVRLVIHGIWEIFRAKVVEEEEDCVFKAPLQRQELSKDCCSEFGCQIQEIEVVHETYVEDSQCVREKIEEFIWDGKLKCVRVDVKGVKIEKGEESRYDLCQSKEKKSHREKMKSKMKKLVPKKLRKKKGSALESHMLLDEIDYVIEGRKETEGCSERKMKSNGIVSSVASRIDGKIDIVEVVGGAGESSKGLTDGSVEESFDGTDKATIVRKDDLE</sequence>
<organism evidence="2 3">
    <name type="scientific">Datura stramonium</name>
    <name type="common">Jimsonweed</name>
    <name type="synonym">Common thornapple</name>
    <dbReference type="NCBI Taxonomy" id="4076"/>
    <lineage>
        <taxon>Eukaryota</taxon>
        <taxon>Viridiplantae</taxon>
        <taxon>Streptophyta</taxon>
        <taxon>Embryophyta</taxon>
        <taxon>Tracheophyta</taxon>
        <taxon>Spermatophyta</taxon>
        <taxon>Magnoliopsida</taxon>
        <taxon>eudicotyledons</taxon>
        <taxon>Gunneridae</taxon>
        <taxon>Pentapetalae</taxon>
        <taxon>asterids</taxon>
        <taxon>lamiids</taxon>
        <taxon>Solanales</taxon>
        <taxon>Solanaceae</taxon>
        <taxon>Solanoideae</taxon>
        <taxon>Datureae</taxon>
        <taxon>Datura</taxon>
    </lineage>
</organism>
<gene>
    <name evidence="2" type="ORF">HAX54_001726</name>
</gene>
<protein>
    <submittedName>
        <fullName evidence="2">Uncharacterized protein</fullName>
    </submittedName>
</protein>
<reference evidence="2 3" key="1">
    <citation type="journal article" date="2021" name="BMC Genomics">
        <title>Datura genome reveals duplications of psychoactive alkaloid biosynthetic genes and high mutation rate following tissue culture.</title>
        <authorList>
            <person name="Rajewski A."/>
            <person name="Carter-House D."/>
            <person name="Stajich J."/>
            <person name="Litt A."/>
        </authorList>
    </citation>
    <scope>NUCLEOTIDE SEQUENCE [LARGE SCALE GENOMIC DNA]</scope>
    <source>
        <strain evidence="2">AR-01</strain>
    </source>
</reference>
<dbReference type="PANTHER" id="PTHR36381">
    <property type="entry name" value="ETHYLENE-REGULATED TRANSCRIPT 2 (ERT2)"/>
    <property type="match status" value="1"/>
</dbReference>
<accession>A0ABS8WT04</accession>
<comment type="caution">
    <text evidence="2">The sequence shown here is derived from an EMBL/GenBank/DDBJ whole genome shotgun (WGS) entry which is preliminary data.</text>
</comment>
<evidence type="ECO:0000256" key="1">
    <source>
        <dbReference type="SAM" id="Phobius"/>
    </source>
</evidence>
<dbReference type="EMBL" id="JACEIK010010694">
    <property type="protein sequence ID" value="MCE3215296.1"/>
    <property type="molecule type" value="Genomic_DNA"/>
</dbReference>
<keyword evidence="1" id="KW-0812">Transmembrane</keyword>
<keyword evidence="1" id="KW-1133">Transmembrane helix</keyword>
<dbReference type="Proteomes" id="UP000823775">
    <property type="component" value="Unassembled WGS sequence"/>
</dbReference>
<keyword evidence="3" id="KW-1185">Reference proteome</keyword>
<name>A0ABS8WT04_DATST</name>
<evidence type="ECO:0000313" key="3">
    <source>
        <dbReference type="Proteomes" id="UP000823775"/>
    </source>
</evidence>
<proteinExistence type="predicted"/>